<dbReference type="InterPro" id="IPR036179">
    <property type="entry name" value="Ig-like_dom_sf"/>
</dbReference>
<dbReference type="OrthoDB" id="6206836at2759"/>
<reference evidence="5" key="1">
    <citation type="submission" date="2022-08" db="UniProtKB">
        <authorList>
            <consortium name="EnsemblMetazoa"/>
        </authorList>
    </citation>
    <scope>IDENTIFICATION</scope>
    <source>
        <strain evidence="5">05x7-T-G4-1.051#20</strain>
    </source>
</reference>
<dbReference type="SMART" id="SM00409">
    <property type="entry name" value="IG"/>
    <property type="match status" value="1"/>
</dbReference>
<dbReference type="Proteomes" id="UP000005408">
    <property type="component" value="Unassembled WGS sequence"/>
</dbReference>
<evidence type="ECO:0000313" key="6">
    <source>
        <dbReference type="Proteomes" id="UP000005408"/>
    </source>
</evidence>
<accession>A0A8W8LD55</accession>
<protein>
    <recommendedName>
        <fullName evidence="4">Immunoglobulin domain-containing protein</fullName>
    </recommendedName>
</protein>
<keyword evidence="6" id="KW-1185">Reference proteome</keyword>
<dbReference type="InterPro" id="IPR003599">
    <property type="entry name" value="Ig_sub"/>
</dbReference>
<evidence type="ECO:0000256" key="1">
    <source>
        <dbReference type="SAM" id="MobiDB-lite"/>
    </source>
</evidence>
<feature type="transmembrane region" description="Helical" evidence="2">
    <location>
        <begin position="233"/>
        <end position="255"/>
    </location>
</feature>
<sequence>MNTFVRLSIFINLVWLVKNISTECNDTTVMIEHRTVGDSLSLSCPPQNNQIRWEHHSSNVLLSTFNTPNITIFNISYLDIGTYQCLTIKDSCIRKKVVLNVQGPPVVLRTKKYIGISETNMILIASELISFPPPDENVTVKVCGAENQRKMNVIEYQSVLVNASRTNSDFEITGYRTNITIDPSTLTGETFICIKVYISNRVGETMFTLNLTIKYDDSDDRGSFFRFLQENSFLVSLSGLGLLLLIILIVLITLCRRLKRVETIKVSESYDSMRTHSVRSHKTTNHNNSNTLWRNPVPSQASFDPDQTLQLRVDLYEQNAGKSFARTQNPGVYSFQQSETLSDEEYDDFL</sequence>
<organism evidence="5 6">
    <name type="scientific">Magallana gigas</name>
    <name type="common">Pacific oyster</name>
    <name type="synonym">Crassostrea gigas</name>
    <dbReference type="NCBI Taxonomy" id="29159"/>
    <lineage>
        <taxon>Eukaryota</taxon>
        <taxon>Metazoa</taxon>
        <taxon>Spiralia</taxon>
        <taxon>Lophotrochozoa</taxon>
        <taxon>Mollusca</taxon>
        <taxon>Bivalvia</taxon>
        <taxon>Autobranchia</taxon>
        <taxon>Pteriomorphia</taxon>
        <taxon>Ostreida</taxon>
        <taxon>Ostreoidea</taxon>
        <taxon>Ostreidae</taxon>
        <taxon>Magallana</taxon>
    </lineage>
</organism>
<evidence type="ECO:0000256" key="2">
    <source>
        <dbReference type="SAM" id="Phobius"/>
    </source>
</evidence>
<evidence type="ECO:0000313" key="5">
    <source>
        <dbReference type="EnsemblMetazoa" id="G27454.1:cds"/>
    </source>
</evidence>
<keyword evidence="2" id="KW-0812">Transmembrane</keyword>
<feature type="domain" description="Immunoglobulin" evidence="4">
    <location>
        <begin position="29"/>
        <end position="102"/>
    </location>
</feature>
<keyword evidence="3" id="KW-0732">Signal</keyword>
<proteinExistence type="predicted"/>
<dbReference type="Gene3D" id="2.60.40.10">
    <property type="entry name" value="Immunoglobulins"/>
    <property type="match status" value="1"/>
</dbReference>
<dbReference type="AlphaFoldDB" id="A0A8W8LD55"/>
<evidence type="ECO:0000256" key="3">
    <source>
        <dbReference type="SAM" id="SignalP"/>
    </source>
</evidence>
<feature type="chain" id="PRO_5036490656" description="Immunoglobulin domain-containing protein" evidence="3">
    <location>
        <begin position="23"/>
        <end position="350"/>
    </location>
</feature>
<keyword evidence="2" id="KW-1133">Transmembrane helix</keyword>
<name>A0A8W8LD55_MAGGI</name>
<feature type="signal peptide" evidence="3">
    <location>
        <begin position="1"/>
        <end position="22"/>
    </location>
</feature>
<dbReference type="EnsemblMetazoa" id="G27454.1">
    <property type="protein sequence ID" value="G27454.1:cds"/>
    <property type="gene ID" value="G27454"/>
</dbReference>
<dbReference type="SUPFAM" id="SSF48726">
    <property type="entry name" value="Immunoglobulin"/>
    <property type="match status" value="1"/>
</dbReference>
<feature type="region of interest" description="Disordered" evidence="1">
    <location>
        <begin position="275"/>
        <end position="297"/>
    </location>
</feature>
<keyword evidence="2" id="KW-0472">Membrane</keyword>
<evidence type="ECO:0000259" key="4">
    <source>
        <dbReference type="SMART" id="SM00409"/>
    </source>
</evidence>
<dbReference type="InterPro" id="IPR013783">
    <property type="entry name" value="Ig-like_fold"/>
</dbReference>